<evidence type="ECO:0000313" key="5">
    <source>
        <dbReference type="Proteomes" id="UP000683246"/>
    </source>
</evidence>
<dbReference type="PANTHER" id="PTHR42852">
    <property type="entry name" value="THIOL:DISULFIDE INTERCHANGE PROTEIN DSBE"/>
    <property type="match status" value="1"/>
</dbReference>
<dbReference type="PANTHER" id="PTHR42852:SF17">
    <property type="entry name" value="THIOREDOXIN-LIKE PROTEIN HI_1115"/>
    <property type="match status" value="1"/>
</dbReference>
<dbReference type="InterPro" id="IPR013766">
    <property type="entry name" value="Thioredoxin_domain"/>
</dbReference>
<dbReference type="GO" id="GO:0016491">
    <property type="term" value="F:oxidoreductase activity"/>
    <property type="evidence" value="ECO:0007669"/>
    <property type="project" value="InterPro"/>
</dbReference>
<dbReference type="GO" id="GO:0016209">
    <property type="term" value="F:antioxidant activity"/>
    <property type="evidence" value="ECO:0007669"/>
    <property type="project" value="InterPro"/>
</dbReference>
<evidence type="ECO:0000313" key="4">
    <source>
        <dbReference type="EMBL" id="QUI24365.1"/>
    </source>
</evidence>
<feature type="chain" id="PRO_5038909428" evidence="2">
    <location>
        <begin position="21"/>
        <end position="231"/>
    </location>
</feature>
<feature type="signal peptide" evidence="2">
    <location>
        <begin position="1"/>
        <end position="20"/>
    </location>
</feature>
<dbReference type="PROSITE" id="PS51352">
    <property type="entry name" value="THIOREDOXIN_2"/>
    <property type="match status" value="1"/>
</dbReference>
<feature type="compositionally biased region" description="Basic and acidic residues" evidence="1">
    <location>
        <begin position="27"/>
        <end position="54"/>
    </location>
</feature>
<dbReference type="RefSeq" id="WP_212695060.1">
    <property type="nucleotide sequence ID" value="NZ_CP058649.1"/>
</dbReference>
<name>A0A8J8MMA9_9FIRM</name>
<dbReference type="PROSITE" id="PS00194">
    <property type="entry name" value="THIOREDOXIN_1"/>
    <property type="match status" value="1"/>
</dbReference>
<dbReference type="CDD" id="cd02966">
    <property type="entry name" value="TlpA_like_family"/>
    <property type="match status" value="1"/>
</dbReference>
<dbReference type="SUPFAM" id="SSF52833">
    <property type="entry name" value="Thioredoxin-like"/>
    <property type="match status" value="1"/>
</dbReference>
<gene>
    <name evidence="4" type="ORF">HZI73_19600</name>
</gene>
<dbReference type="KEGG" id="vpy:HZI73_19600"/>
<dbReference type="AlphaFoldDB" id="A0A8J8MMA9"/>
<keyword evidence="2" id="KW-0732">Signal</keyword>
<reference evidence="4" key="1">
    <citation type="submission" date="2020-07" db="EMBL/GenBank/DDBJ databases">
        <title>Vallitalea pronyensis genome.</title>
        <authorList>
            <person name="Postec A."/>
        </authorList>
    </citation>
    <scope>NUCLEOTIDE SEQUENCE</scope>
    <source>
        <strain evidence="4">FatNI3</strain>
    </source>
</reference>
<protein>
    <submittedName>
        <fullName evidence="4">TlpA family protein disulfide reductase</fullName>
    </submittedName>
</protein>
<dbReference type="InterPro" id="IPR000866">
    <property type="entry name" value="AhpC/TSA"/>
</dbReference>
<dbReference type="PROSITE" id="PS51257">
    <property type="entry name" value="PROKAR_LIPOPROTEIN"/>
    <property type="match status" value="1"/>
</dbReference>
<feature type="compositionally biased region" description="Basic and acidic residues" evidence="1">
    <location>
        <begin position="72"/>
        <end position="81"/>
    </location>
</feature>
<dbReference type="InterPro" id="IPR017937">
    <property type="entry name" value="Thioredoxin_CS"/>
</dbReference>
<accession>A0A8J8MMA9</accession>
<sequence>MKGKKIIGFMVSLLLVVMMAGCGEAKDDAKKENMDTQQSDHDVTDTEIIDHVDSAGEGTATDIESKEDDSVDKDQGDKDEADKDEEDKDKEDRTLAPNFTLDDGKGNEYSISDYKNKLLLVNFFTTWCTYCVAEMPDFQKIYDKYRLDDVAILGVNVQKDPKEMPKEDVLNWIADKKITFPIVFDDEGEAIKHYYINGYPTTYVIDKEGYIVGYVNALDEKMLEKIIEMYR</sequence>
<dbReference type="InterPro" id="IPR036249">
    <property type="entry name" value="Thioredoxin-like_sf"/>
</dbReference>
<dbReference type="Pfam" id="PF00578">
    <property type="entry name" value="AhpC-TSA"/>
    <property type="match status" value="1"/>
</dbReference>
<proteinExistence type="predicted"/>
<dbReference type="EMBL" id="CP058649">
    <property type="protein sequence ID" value="QUI24365.1"/>
    <property type="molecule type" value="Genomic_DNA"/>
</dbReference>
<evidence type="ECO:0000256" key="1">
    <source>
        <dbReference type="SAM" id="MobiDB-lite"/>
    </source>
</evidence>
<feature type="region of interest" description="Disordered" evidence="1">
    <location>
        <begin position="27"/>
        <end position="99"/>
    </location>
</feature>
<evidence type="ECO:0000256" key="2">
    <source>
        <dbReference type="SAM" id="SignalP"/>
    </source>
</evidence>
<dbReference type="Proteomes" id="UP000683246">
    <property type="component" value="Chromosome"/>
</dbReference>
<feature type="domain" description="Thioredoxin" evidence="3">
    <location>
        <begin position="90"/>
        <end position="231"/>
    </location>
</feature>
<organism evidence="4 5">
    <name type="scientific">Vallitalea pronyensis</name>
    <dbReference type="NCBI Taxonomy" id="1348613"/>
    <lineage>
        <taxon>Bacteria</taxon>
        <taxon>Bacillati</taxon>
        <taxon>Bacillota</taxon>
        <taxon>Clostridia</taxon>
        <taxon>Lachnospirales</taxon>
        <taxon>Vallitaleaceae</taxon>
        <taxon>Vallitalea</taxon>
    </lineage>
</organism>
<keyword evidence="5" id="KW-1185">Reference proteome</keyword>
<dbReference type="Gene3D" id="3.40.30.10">
    <property type="entry name" value="Glutaredoxin"/>
    <property type="match status" value="1"/>
</dbReference>
<dbReference type="InterPro" id="IPR050553">
    <property type="entry name" value="Thioredoxin_ResA/DsbE_sf"/>
</dbReference>
<evidence type="ECO:0000259" key="3">
    <source>
        <dbReference type="PROSITE" id="PS51352"/>
    </source>
</evidence>